<gene>
    <name evidence="1" type="ORF">BCV38_04300</name>
</gene>
<evidence type="ECO:0000313" key="1">
    <source>
        <dbReference type="EMBL" id="PME29858.1"/>
    </source>
</evidence>
<protein>
    <submittedName>
        <fullName evidence="1">Uncharacterized protein</fullName>
    </submittedName>
</protein>
<sequence length="66" mass="7712">MAEVTSTRTTIIARSVQSLLDMCDNELVIEKNVHCTFRISEHEQHWLQEYFVRKGGQRFTVTSILN</sequence>
<dbReference type="AlphaFoldDB" id="A0AA44VT96"/>
<organism evidence="1 2">
    <name type="scientific">Vibrio lentus</name>
    <dbReference type="NCBI Taxonomy" id="136468"/>
    <lineage>
        <taxon>Bacteria</taxon>
        <taxon>Pseudomonadati</taxon>
        <taxon>Pseudomonadota</taxon>
        <taxon>Gammaproteobacteria</taxon>
        <taxon>Vibrionales</taxon>
        <taxon>Vibrionaceae</taxon>
        <taxon>Vibrio</taxon>
    </lineage>
</organism>
<evidence type="ECO:0000313" key="2">
    <source>
        <dbReference type="Proteomes" id="UP000239763"/>
    </source>
</evidence>
<name>A0AA44VT96_9VIBR</name>
<reference evidence="1 2" key="1">
    <citation type="journal article" date="2018" name="Nature">
        <title>A major lineage of non-tailed dsDNA viruses as unrecognized killers of marine bacteria.</title>
        <authorList>
            <person name="Kauffman K.M."/>
            <person name="Hussain F.A."/>
            <person name="Yang J."/>
            <person name="Arevalo P."/>
            <person name="Brown J.M."/>
            <person name="Chang W.K."/>
            <person name="VanInsberghe D."/>
            <person name="Elsherbini J."/>
            <person name="Sharma R.S."/>
            <person name="Cutler M.B."/>
            <person name="Kelly L."/>
            <person name="Polz M.F."/>
        </authorList>
    </citation>
    <scope>NUCLEOTIDE SEQUENCE [LARGE SCALE GENOMIC DNA]</scope>
    <source>
        <strain evidence="1 2">10N.286.55.E1</strain>
    </source>
</reference>
<dbReference type="Proteomes" id="UP000239763">
    <property type="component" value="Unassembled WGS sequence"/>
</dbReference>
<dbReference type="EMBL" id="MCSB01000013">
    <property type="protein sequence ID" value="PME29858.1"/>
    <property type="molecule type" value="Genomic_DNA"/>
</dbReference>
<comment type="caution">
    <text evidence="1">The sequence shown here is derived from an EMBL/GenBank/DDBJ whole genome shotgun (WGS) entry which is preliminary data.</text>
</comment>
<proteinExistence type="predicted"/>
<keyword evidence="2" id="KW-1185">Reference proteome</keyword>
<accession>A0AA44VT96</accession>